<sequence length="163" mass="18726">MQYLTRAEIWLGITVLLYFLMNGAQVFETAVLVPKWTTAPPENFGLLADRNGVSLKVFWIVMHSVHEVAFILALIFCWKVAPVRNWMLLLFVLHMGVRVWTLAFFAPNIIRFQEMYETKQFAEGLVSKTQLWQMLNYVRVAIYIAISVGLLPLLGKLLALNGH</sequence>
<evidence type="ECO:0000256" key="1">
    <source>
        <dbReference type="SAM" id="Phobius"/>
    </source>
</evidence>
<feature type="transmembrane region" description="Helical" evidence="1">
    <location>
        <begin position="7"/>
        <end position="27"/>
    </location>
</feature>
<proteinExistence type="predicted"/>
<evidence type="ECO:0000313" key="2">
    <source>
        <dbReference type="EMBL" id="MBO9152279.1"/>
    </source>
</evidence>
<feature type="transmembrane region" description="Helical" evidence="1">
    <location>
        <begin position="140"/>
        <end position="159"/>
    </location>
</feature>
<name>A0ABS3YC76_9BACT</name>
<feature type="transmembrane region" description="Helical" evidence="1">
    <location>
        <begin position="57"/>
        <end position="76"/>
    </location>
</feature>
<feature type="transmembrane region" description="Helical" evidence="1">
    <location>
        <begin position="88"/>
        <end position="110"/>
    </location>
</feature>
<dbReference type="EMBL" id="JAGHKP010000002">
    <property type="protein sequence ID" value="MBO9152279.1"/>
    <property type="molecule type" value="Genomic_DNA"/>
</dbReference>
<protein>
    <recommendedName>
        <fullName evidence="4">Transposase</fullName>
    </recommendedName>
</protein>
<keyword evidence="3" id="KW-1185">Reference proteome</keyword>
<organism evidence="2 3">
    <name type="scientific">Chitinophaga chungangae</name>
    <dbReference type="NCBI Taxonomy" id="2821488"/>
    <lineage>
        <taxon>Bacteria</taxon>
        <taxon>Pseudomonadati</taxon>
        <taxon>Bacteroidota</taxon>
        <taxon>Chitinophagia</taxon>
        <taxon>Chitinophagales</taxon>
        <taxon>Chitinophagaceae</taxon>
        <taxon>Chitinophaga</taxon>
    </lineage>
</organism>
<comment type="caution">
    <text evidence="2">The sequence shown here is derived from an EMBL/GenBank/DDBJ whole genome shotgun (WGS) entry which is preliminary data.</text>
</comment>
<keyword evidence="1" id="KW-0472">Membrane</keyword>
<accession>A0ABS3YC76</accession>
<gene>
    <name evidence="2" type="ORF">J7I43_08660</name>
</gene>
<keyword evidence="1" id="KW-1133">Transmembrane helix</keyword>
<reference evidence="3" key="1">
    <citation type="submission" date="2021-03" db="EMBL/GenBank/DDBJ databases">
        <title>Assistant Professor.</title>
        <authorList>
            <person name="Huq M.A."/>
        </authorList>
    </citation>
    <scope>NUCLEOTIDE SEQUENCE [LARGE SCALE GENOMIC DNA]</scope>
    <source>
        <strain evidence="3">MAH-28</strain>
    </source>
</reference>
<dbReference type="Proteomes" id="UP000679126">
    <property type="component" value="Unassembled WGS sequence"/>
</dbReference>
<evidence type="ECO:0008006" key="4">
    <source>
        <dbReference type="Google" id="ProtNLM"/>
    </source>
</evidence>
<evidence type="ECO:0000313" key="3">
    <source>
        <dbReference type="Proteomes" id="UP000679126"/>
    </source>
</evidence>
<keyword evidence="1" id="KW-0812">Transmembrane</keyword>
<dbReference type="RefSeq" id="WP_209145276.1">
    <property type="nucleotide sequence ID" value="NZ_JAGHKP010000002.1"/>
</dbReference>